<feature type="compositionally biased region" description="Low complexity" evidence="2">
    <location>
        <begin position="11"/>
        <end position="24"/>
    </location>
</feature>
<keyword evidence="4" id="KW-1185">Reference proteome</keyword>
<evidence type="ECO:0000313" key="3">
    <source>
        <dbReference type="EMBL" id="SCV74292.1"/>
    </source>
</evidence>
<dbReference type="AlphaFoldDB" id="A0A238FKH4"/>
<dbReference type="Proteomes" id="UP000198372">
    <property type="component" value="Unassembled WGS sequence"/>
</dbReference>
<gene>
    <name evidence="3" type="ORF">BQ2448_6724</name>
</gene>
<dbReference type="EMBL" id="FMSP01000020">
    <property type="protein sequence ID" value="SCV74292.1"/>
    <property type="molecule type" value="Genomic_DNA"/>
</dbReference>
<feature type="coiled-coil region" evidence="1">
    <location>
        <begin position="104"/>
        <end position="138"/>
    </location>
</feature>
<dbReference type="OrthoDB" id="10323917at2759"/>
<organism evidence="3 4">
    <name type="scientific">Microbotryum intermedium</name>
    <dbReference type="NCBI Taxonomy" id="269621"/>
    <lineage>
        <taxon>Eukaryota</taxon>
        <taxon>Fungi</taxon>
        <taxon>Dikarya</taxon>
        <taxon>Basidiomycota</taxon>
        <taxon>Pucciniomycotina</taxon>
        <taxon>Microbotryomycetes</taxon>
        <taxon>Microbotryales</taxon>
        <taxon>Microbotryaceae</taxon>
        <taxon>Microbotryum</taxon>
    </lineage>
</organism>
<accession>A0A238FKH4</accession>
<reference evidence="4" key="1">
    <citation type="submission" date="2016-09" db="EMBL/GenBank/DDBJ databases">
        <authorList>
            <person name="Jeantristanb JTB J.-T."/>
            <person name="Ricardo R."/>
        </authorList>
    </citation>
    <scope>NUCLEOTIDE SEQUENCE [LARGE SCALE GENOMIC DNA]</scope>
</reference>
<name>A0A238FKH4_9BASI</name>
<evidence type="ECO:0000256" key="2">
    <source>
        <dbReference type="SAM" id="MobiDB-lite"/>
    </source>
</evidence>
<keyword evidence="1" id="KW-0175">Coiled coil</keyword>
<evidence type="ECO:0000256" key="1">
    <source>
        <dbReference type="SAM" id="Coils"/>
    </source>
</evidence>
<sequence>MVSDREHHARSAQAPSTGAAATSPSPVPPRRALATTPSTGAPLPSAFPAPTRSAILRSPTSDTLPLTSVHRRRRSFESSLQRRRKRPEAAAHHLAAGKLAETPLGQADEELKHLEQIVTEATRRCKAHQAEIEALQKEINTRSHHWSALLKQSCDAKDRARISSEQVLRVFPILQDTKAIAEAKQTTAEVSVKISHTREAFNSARGYLFASEKEGHELQSKLVEEEVMLIKVKLASKMVICESCSTPFTLHRSPHVR</sequence>
<feature type="region of interest" description="Disordered" evidence="2">
    <location>
        <begin position="1"/>
        <end position="90"/>
    </location>
</feature>
<protein>
    <submittedName>
        <fullName evidence="3">BQ2448_6724 protein</fullName>
    </submittedName>
</protein>
<evidence type="ECO:0000313" key="4">
    <source>
        <dbReference type="Proteomes" id="UP000198372"/>
    </source>
</evidence>
<proteinExistence type="predicted"/>